<accession>H1VCH8</accession>
<organism evidence="1 2">
    <name type="scientific">Colletotrichum higginsianum (strain IMI 349063)</name>
    <name type="common">Crucifer anthracnose fungus</name>
    <dbReference type="NCBI Taxonomy" id="759273"/>
    <lineage>
        <taxon>Eukaryota</taxon>
        <taxon>Fungi</taxon>
        <taxon>Dikarya</taxon>
        <taxon>Ascomycota</taxon>
        <taxon>Pezizomycotina</taxon>
        <taxon>Sordariomycetes</taxon>
        <taxon>Hypocreomycetidae</taxon>
        <taxon>Glomerellales</taxon>
        <taxon>Glomerellaceae</taxon>
        <taxon>Colletotrichum</taxon>
        <taxon>Colletotrichum destructivum species complex</taxon>
    </lineage>
</organism>
<protein>
    <submittedName>
        <fullName evidence="1">Uncharacterized protein</fullName>
    </submittedName>
</protein>
<sequence length="197" mass="20951">PAALLVLRSNFAHLSTLRSNRRSRHSSPIPGKLKLCSLVTTTKRQYGLIPASYLAARSLHQAVATAISNHQSPVTLPNAQIASPPPRFPPLPCPSVSSGVALSAPSHPTSQPTPAYHSVTPHVLLALPVDSQQQRGPAVFEEKTSPETSDQAAINVPTAKITRQVSSSCLPPTGDRLYPPIHAFKHCLDVPALPCHA</sequence>
<dbReference type="EMBL" id="CACQ02002712">
    <property type="protein sequence ID" value="CCF37931.1"/>
    <property type="molecule type" value="Genomic_DNA"/>
</dbReference>
<evidence type="ECO:0000313" key="1">
    <source>
        <dbReference type="EMBL" id="CCF37931.1"/>
    </source>
</evidence>
<reference evidence="2" key="1">
    <citation type="journal article" date="2012" name="Nat. Genet.">
        <title>Lifestyle transitions in plant pathogenic Colletotrichum fungi deciphered by genome and transcriptome analyses.</title>
        <authorList>
            <person name="O'Connell R.J."/>
            <person name="Thon M.R."/>
            <person name="Hacquard S."/>
            <person name="Amyotte S.G."/>
            <person name="Kleemann J."/>
            <person name="Torres M.F."/>
            <person name="Damm U."/>
            <person name="Buiate E.A."/>
            <person name="Epstein L."/>
            <person name="Alkan N."/>
            <person name="Altmueller J."/>
            <person name="Alvarado-Balderrama L."/>
            <person name="Bauser C.A."/>
            <person name="Becker C."/>
            <person name="Birren B.W."/>
            <person name="Chen Z."/>
            <person name="Choi J."/>
            <person name="Crouch J.A."/>
            <person name="Duvick J.P."/>
            <person name="Farman M.A."/>
            <person name="Gan P."/>
            <person name="Heiman D."/>
            <person name="Henrissat B."/>
            <person name="Howard R.J."/>
            <person name="Kabbage M."/>
            <person name="Koch C."/>
            <person name="Kracher B."/>
            <person name="Kubo Y."/>
            <person name="Law A.D."/>
            <person name="Lebrun M.-H."/>
            <person name="Lee Y.-H."/>
            <person name="Miyara I."/>
            <person name="Moore N."/>
            <person name="Neumann U."/>
            <person name="Nordstroem K."/>
            <person name="Panaccione D.G."/>
            <person name="Panstruga R."/>
            <person name="Place M."/>
            <person name="Proctor R.H."/>
            <person name="Prusky D."/>
            <person name="Rech G."/>
            <person name="Reinhardt R."/>
            <person name="Rollins J.A."/>
            <person name="Rounsley S."/>
            <person name="Schardl C.L."/>
            <person name="Schwartz D.C."/>
            <person name="Shenoy N."/>
            <person name="Shirasu K."/>
            <person name="Sikhakolli U.R."/>
            <person name="Stueber K."/>
            <person name="Sukno S.A."/>
            <person name="Sweigard J.A."/>
            <person name="Takano Y."/>
            <person name="Takahara H."/>
            <person name="Trail F."/>
            <person name="van der Does H.C."/>
            <person name="Voll L.M."/>
            <person name="Will I."/>
            <person name="Young S."/>
            <person name="Zeng Q."/>
            <person name="Zhang J."/>
            <person name="Zhou S."/>
            <person name="Dickman M.B."/>
            <person name="Schulze-Lefert P."/>
            <person name="Ver Loren van Themaat E."/>
            <person name="Ma L.-J."/>
            <person name="Vaillancourt L.J."/>
        </authorList>
    </citation>
    <scope>NUCLEOTIDE SEQUENCE [LARGE SCALE GENOMIC DNA]</scope>
    <source>
        <strain evidence="2">IMI 349063</strain>
    </source>
</reference>
<proteinExistence type="predicted"/>
<dbReference type="AlphaFoldDB" id="H1VCH8"/>
<dbReference type="HOGENOM" id="CLU_1387169_0_0_1"/>
<gene>
    <name evidence="1" type="ORF">CH063_09151</name>
</gene>
<feature type="non-terminal residue" evidence="1">
    <location>
        <position position="1"/>
    </location>
</feature>
<evidence type="ECO:0000313" key="2">
    <source>
        <dbReference type="Proteomes" id="UP000007174"/>
    </source>
</evidence>
<dbReference type="Proteomes" id="UP000007174">
    <property type="component" value="Unassembled WGS sequence"/>
</dbReference>
<name>H1VCH8_COLHI</name>